<dbReference type="CDD" id="cd01837">
    <property type="entry name" value="SGNH_plant_lipase_like"/>
    <property type="match status" value="1"/>
</dbReference>
<evidence type="ECO:0000256" key="1">
    <source>
        <dbReference type="ARBA" id="ARBA00008668"/>
    </source>
</evidence>
<organism evidence="6">
    <name type="scientific">Selaginella moellendorffii</name>
    <name type="common">Spikemoss</name>
    <dbReference type="NCBI Taxonomy" id="88036"/>
    <lineage>
        <taxon>Eukaryota</taxon>
        <taxon>Viridiplantae</taxon>
        <taxon>Streptophyta</taxon>
        <taxon>Embryophyta</taxon>
        <taxon>Tracheophyta</taxon>
        <taxon>Lycopodiopsida</taxon>
        <taxon>Selaginellales</taxon>
        <taxon>Selaginellaceae</taxon>
        <taxon>Selaginella</taxon>
    </lineage>
</organism>
<dbReference type="PANTHER" id="PTHR22835">
    <property type="entry name" value="ZINC FINGER FYVE DOMAIN CONTAINING PROTEIN"/>
    <property type="match status" value="1"/>
</dbReference>
<dbReference type="Gramene" id="EFJ27146">
    <property type="protein sequence ID" value="EFJ27146"/>
    <property type="gene ID" value="SELMODRAFT_441488"/>
</dbReference>
<evidence type="ECO:0000256" key="4">
    <source>
        <dbReference type="SAM" id="SignalP"/>
    </source>
</evidence>
<dbReference type="Gene3D" id="3.40.50.1110">
    <property type="entry name" value="SGNH hydrolase"/>
    <property type="match status" value="1"/>
</dbReference>
<dbReference type="Proteomes" id="UP000001514">
    <property type="component" value="Unassembled WGS sequence"/>
</dbReference>
<evidence type="ECO:0000313" key="5">
    <source>
        <dbReference type="EMBL" id="EFJ27146.1"/>
    </source>
</evidence>
<keyword evidence="3" id="KW-0378">Hydrolase</keyword>
<proteinExistence type="inferred from homology"/>
<evidence type="ECO:0000256" key="3">
    <source>
        <dbReference type="ARBA" id="ARBA00022801"/>
    </source>
</evidence>
<gene>
    <name evidence="5" type="ORF">SELMODRAFT_441488</name>
</gene>
<keyword evidence="6" id="KW-1185">Reference proteome</keyword>
<dbReference type="InterPro" id="IPR035669">
    <property type="entry name" value="SGNH_plant_lipase-like"/>
</dbReference>
<keyword evidence="2 4" id="KW-0732">Signal</keyword>
<dbReference type="eggNOG" id="ENOG502S4IX">
    <property type="taxonomic scope" value="Eukaryota"/>
</dbReference>
<dbReference type="AlphaFoldDB" id="D8RK00"/>
<protein>
    <submittedName>
        <fullName evidence="5">Uncharacterized protein</fullName>
    </submittedName>
</protein>
<dbReference type="HOGENOM" id="CLU_015101_2_1_1"/>
<name>D8RK00_SELML</name>
<accession>D8RK00</accession>
<reference evidence="5 6" key="1">
    <citation type="journal article" date="2011" name="Science">
        <title>The Selaginella genome identifies genetic changes associated with the evolution of vascular plants.</title>
        <authorList>
            <person name="Banks J.A."/>
            <person name="Nishiyama T."/>
            <person name="Hasebe M."/>
            <person name="Bowman J.L."/>
            <person name="Gribskov M."/>
            <person name="dePamphilis C."/>
            <person name="Albert V.A."/>
            <person name="Aono N."/>
            <person name="Aoyama T."/>
            <person name="Ambrose B.A."/>
            <person name="Ashton N.W."/>
            <person name="Axtell M.J."/>
            <person name="Barker E."/>
            <person name="Barker M.S."/>
            <person name="Bennetzen J.L."/>
            <person name="Bonawitz N.D."/>
            <person name="Chapple C."/>
            <person name="Cheng C."/>
            <person name="Correa L.G."/>
            <person name="Dacre M."/>
            <person name="DeBarry J."/>
            <person name="Dreyer I."/>
            <person name="Elias M."/>
            <person name="Engstrom E.M."/>
            <person name="Estelle M."/>
            <person name="Feng L."/>
            <person name="Finet C."/>
            <person name="Floyd S.K."/>
            <person name="Frommer W.B."/>
            <person name="Fujita T."/>
            <person name="Gramzow L."/>
            <person name="Gutensohn M."/>
            <person name="Harholt J."/>
            <person name="Hattori M."/>
            <person name="Heyl A."/>
            <person name="Hirai T."/>
            <person name="Hiwatashi Y."/>
            <person name="Ishikawa M."/>
            <person name="Iwata M."/>
            <person name="Karol K.G."/>
            <person name="Koehler B."/>
            <person name="Kolukisaoglu U."/>
            <person name="Kubo M."/>
            <person name="Kurata T."/>
            <person name="Lalonde S."/>
            <person name="Li K."/>
            <person name="Li Y."/>
            <person name="Litt A."/>
            <person name="Lyons E."/>
            <person name="Manning G."/>
            <person name="Maruyama T."/>
            <person name="Michael T.P."/>
            <person name="Mikami K."/>
            <person name="Miyazaki S."/>
            <person name="Morinaga S."/>
            <person name="Murata T."/>
            <person name="Mueller-Roeber B."/>
            <person name="Nelson D.R."/>
            <person name="Obara M."/>
            <person name="Oguri Y."/>
            <person name="Olmstead R.G."/>
            <person name="Onodera N."/>
            <person name="Petersen B.L."/>
            <person name="Pils B."/>
            <person name="Prigge M."/>
            <person name="Rensing S.A."/>
            <person name="Riano-Pachon D.M."/>
            <person name="Roberts A.W."/>
            <person name="Sato Y."/>
            <person name="Scheller H.V."/>
            <person name="Schulz B."/>
            <person name="Schulz C."/>
            <person name="Shakirov E.V."/>
            <person name="Shibagaki N."/>
            <person name="Shinohara N."/>
            <person name="Shippen D.E."/>
            <person name="Soerensen I."/>
            <person name="Sotooka R."/>
            <person name="Sugimoto N."/>
            <person name="Sugita M."/>
            <person name="Sumikawa N."/>
            <person name="Tanurdzic M."/>
            <person name="Theissen G."/>
            <person name="Ulvskov P."/>
            <person name="Wakazuki S."/>
            <person name="Weng J.K."/>
            <person name="Willats W.W."/>
            <person name="Wipf D."/>
            <person name="Wolf P.G."/>
            <person name="Yang L."/>
            <person name="Zimmer A.D."/>
            <person name="Zhu Q."/>
            <person name="Mitros T."/>
            <person name="Hellsten U."/>
            <person name="Loque D."/>
            <person name="Otillar R."/>
            <person name="Salamov A."/>
            <person name="Schmutz J."/>
            <person name="Shapiro H."/>
            <person name="Lindquist E."/>
            <person name="Lucas S."/>
            <person name="Rokhsar D."/>
            <person name="Grigoriev I.V."/>
        </authorList>
    </citation>
    <scope>NUCLEOTIDE SEQUENCE [LARGE SCALE GENOMIC DNA]</scope>
</reference>
<feature type="chain" id="PRO_5003121873" evidence="4">
    <location>
        <begin position="21"/>
        <end position="369"/>
    </location>
</feature>
<dbReference type="InterPro" id="IPR036514">
    <property type="entry name" value="SGNH_hydro_sf"/>
</dbReference>
<dbReference type="FunCoup" id="D8RK00">
    <property type="interactions" value="169"/>
</dbReference>
<comment type="similarity">
    <text evidence="1">Belongs to the 'GDSL' lipolytic enzyme family.</text>
</comment>
<evidence type="ECO:0000313" key="6">
    <source>
        <dbReference type="Proteomes" id="UP000001514"/>
    </source>
</evidence>
<dbReference type="OMA" id="CEYPSAN"/>
<dbReference type="SUPFAM" id="SSF52266">
    <property type="entry name" value="SGNH hydrolase"/>
    <property type="match status" value="1"/>
</dbReference>
<dbReference type="EMBL" id="GL377582">
    <property type="protein sequence ID" value="EFJ27146.1"/>
    <property type="molecule type" value="Genomic_DNA"/>
</dbReference>
<dbReference type="InterPro" id="IPR001087">
    <property type="entry name" value="GDSL"/>
</dbReference>
<evidence type="ECO:0000256" key="2">
    <source>
        <dbReference type="ARBA" id="ARBA00022729"/>
    </source>
</evidence>
<feature type="signal peptide" evidence="4">
    <location>
        <begin position="1"/>
        <end position="20"/>
    </location>
</feature>
<dbReference type="PANTHER" id="PTHR22835:SF659">
    <property type="entry name" value="GDSL LIPASE_ACYLHYDROLASE, PUTATIVE (AFU_ORTHOLOGUE AFUA_2G00510)-RELATED"/>
    <property type="match status" value="1"/>
</dbReference>
<sequence>MASLLTFLSFFLIGSIVVQAAVYPYVIPNAVFGFTDSLSDTGNLKLALPGAVDADYPPYGMTIGEVTGRFSDGYLIIDFLNTRFTGVVEKPSLARDPSDTTYASLGFGSAGATVLPQAYPNMNPDILPAQVAQFLGYQQQVVSSNATAARLFSSALYYVEIGGNDINFALVPGNLSYESIVQNVIPRVVQSLKDSIANLHVNGSAVHFLIFNMPAAGCTPIYLARGEYSAKDELGCVIDANNLVQAFNEKIRETVNALRCEYPSANFMYFDFYEASVDFLRNSYELGFVNVDSACCGGGGDYNCKAGLVGCGCDRTVTPCSDPNKYMSWDGIHYTQHFYEVMADNILTRQYLDPPTPLLQNVPSTCSTY</sequence>
<dbReference type="GO" id="GO:0016788">
    <property type="term" value="F:hydrolase activity, acting on ester bonds"/>
    <property type="evidence" value="ECO:0007669"/>
    <property type="project" value="InterPro"/>
</dbReference>
<dbReference type="KEGG" id="smo:SELMODRAFT_441488"/>
<dbReference type="Pfam" id="PF00657">
    <property type="entry name" value="Lipase_GDSL"/>
    <property type="match status" value="1"/>
</dbReference>
<dbReference type="InParanoid" id="D8RK00"/>